<evidence type="ECO:0000313" key="3">
    <source>
        <dbReference type="EMBL" id="MFB9994874.1"/>
    </source>
</evidence>
<accession>A0ABV6B535</accession>
<keyword evidence="4" id="KW-1185">Reference proteome</keyword>
<dbReference type="EMBL" id="JBHLYR010000067">
    <property type="protein sequence ID" value="MFB9994874.1"/>
    <property type="molecule type" value="Genomic_DNA"/>
</dbReference>
<dbReference type="RefSeq" id="WP_380016252.1">
    <property type="nucleotide sequence ID" value="NZ_JBHLYR010000067.1"/>
</dbReference>
<reference evidence="3 4" key="1">
    <citation type="submission" date="2024-09" db="EMBL/GenBank/DDBJ databases">
        <authorList>
            <person name="Sun Q."/>
            <person name="Mori K."/>
        </authorList>
    </citation>
    <scope>NUCLEOTIDE SEQUENCE [LARGE SCALE GENOMIC DNA]</scope>
    <source>
        <strain evidence="3 4">JCM 13503</strain>
    </source>
</reference>
<dbReference type="Gene3D" id="3.40.50.1820">
    <property type="entry name" value="alpha/beta hydrolase"/>
    <property type="match status" value="1"/>
</dbReference>
<dbReference type="SUPFAM" id="SSF53474">
    <property type="entry name" value="alpha/beta-Hydrolases"/>
    <property type="match status" value="1"/>
</dbReference>
<dbReference type="InterPro" id="IPR029058">
    <property type="entry name" value="AB_hydrolase_fold"/>
</dbReference>
<keyword evidence="1" id="KW-0732">Signal</keyword>
<name>A0ABV6B535_9DEIO</name>
<sequence>MALSSVAFLGLTFLAGSASAASVDRAVSIQVPGATLQATLSVPQSVFRPPVVLILAGSGPTDRDGNSPAGINTDAYKKLAAALNTAGFAVLRPDKRGIGASLPTDRREEALTFTDYVNDASAWIRWLSTQPSLGSIGVVGHSEGALVGLAAVLKTPVQAYVSLAGTGENIADTLTRQLHANPANPPALLTEADAAIQTLRSGKPVAKVSAALMTLFRPSVQPYLMSWMKLEPAAMMAQLAVADPRVPTLILQGDRDLQVTSDDARKLSAAQPSAQLALIPGMNHVLVDAPADVAGNIATYNAPQQPLSAALLSTLTSFLKRTLSPPQ</sequence>
<dbReference type="InterPro" id="IPR053145">
    <property type="entry name" value="AB_hydrolase_Est10"/>
</dbReference>
<dbReference type="PANTHER" id="PTHR43265">
    <property type="entry name" value="ESTERASE ESTD"/>
    <property type="match status" value="1"/>
</dbReference>
<organism evidence="3 4">
    <name type="scientific">Deinococcus oregonensis</name>
    <dbReference type="NCBI Taxonomy" id="1805970"/>
    <lineage>
        <taxon>Bacteria</taxon>
        <taxon>Thermotogati</taxon>
        <taxon>Deinococcota</taxon>
        <taxon>Deinococci</taxon>
        <taxon>Deinococcales</taxon>
        <taxon>Deinococcaceae</taxon>
        <taxon>Deinococcus</taxon>
    </lineage>
</organism>
<protein>
    <submittedName>
        <fullName evidence="3">Alpha/beta hydrolase</fullName>
    </submittedName>
</protein>
<dbReference type="PANTHER" id="PTHR43265:SF1">
    <property type="entry name" value="ESTERASE ESTD"/>
    <property type="match status" value="1"/>
</dbReference>
<feature type="signal peptide" evidence="1">
    <location>
        <begin position="1"/>
        <end position="20"/>
    </location>
</feature>
<dbReference type="GO" id="GO:0016787">
    <property type="term" value="F:hydrolase activity"/>
    <property type="evidence" value="ECO:0007669"/>
    <property type="project" value="UniProtKB-KW"/>
</dbReference>
<gene>
    <name evidence="3" type="ORF">ACFFLM_23270</name>
</gene>
<evidence type="ECO:0000256" key="1">
    <source>
        <dbReference type="SAM" id="SignalP"/>
    </source>
</evidence>
<dbReference type="Pfam" id="PF12146">
    <property type="entry name" value="Hydrolase_4"/>
    <property type="match status" value="1"/>
</dbReference>
<comment type="caution">
    <text evidence="3">The sequence shown here is derived from an EMBL/GenBank/DDBJ whole genome shotgun (WGS) entry which is preliminary data.</text>
</comment>
<evidence type="ECO:0000259" key="2">
    <source>
        <dbReference type="Pfam" id="PF12146"/>
    </source>
</evidence>
<feature type="domain" description="Serine aminopeptidase S33" evidence="2">
    <location>
        <begin position="74"/>
        <end position="286"/>
    </location>
</feature>
<proteinExistence type="predicted"/>
<feature type="chain" id="PRO_5045887338" evidence="1">
    <location>
        <begin position="21"/>
        <end position="327"/>
    </location>
</feature>
<keyword evidence="3" id="KW-0378">Hydrolase</keyword>
<dbReference type="Proteomes" id="UP001589733">
    <property type="component" value="Unassembled WGS sequence"/>
</dbReference>
<dbReference type="InterPro" id="IPR022742">
    <property type="entry name" value="Hydrolase_4"/>
</dbReference>
<evidence type="ECO:0000313" key="4">
    <source>
        <dbReference type="Proteomes" id="UP001589733"/>
    </source>
</evidence>